<name>A0A1N6W2E3_9BACT</name>
<sequence length="244" mass="28442">MTLGQLSQLIDHENDKIVRAQYFYQKVDAQNSILQIKIHSGDSTLSDEIYVDLKYLIIFYLKSIEEKQHGYDEIDLNKIFFYAKHLPFDQRVKILTFLHRLLALNGFEDETESCAKELINANCELFLNDKSIVSKLRWFYLKTTKNLVAIILTLTVFYGICYILLLPTDNPQMQLFEVEYLKLSDNFYQNHGANILAGLFQISDEFKIKPLNTFGIIMLVIGKLMFLIIVINILIKEISNKLKL</sequence>
<gene>
    <name evidence="2" type="ORF">SAMN05421545_1321</name>
</gene>
<keyword evidence="3" id="KW-1185">Reference proteome</keyword>
<reference evidence="3" key="1">
    <citation type="submission" date="2017-01" db="EMBL/GenBank/DDBJ databases">
        <authorList>
            <person name="Varghese N."/>
            <person name="Submissions S."/>
        </authorList>
    </citation>
    <scope>NUCLEOTIDE SEQUENCE [LARGE SCALE GENOMIC DNA]</scope>
    <source>
        <strain evidence="3">DM9</strain>
    </source>
</reference>
<proteinExistence type="predicted"/>
<keyword evidence="1" id="KW-1133">Transmembrane helix</keyword>
<organism evidence="2 3">
    <name type="scientific">Pontibacter lucknowensis</name>
    <dbReference type="NCBI Taxonomy" id="1077936"/>
    <lineage>
        <taxon>Bacteria</taxon>
        <taxon>Pseudomonadati</taxon>
        <taxon>Bacteroidota</taxon>
        <taxon>Cytophagia</taxon>
        <taxon>Cytophagales</taxon>
        <taxon>Hymenobacteraceae</taxon>
        <taxon>Pontibacter</taxon>
    </lineage>
</organism>
<evidence type="ECO:0000256" key="1">
    <source>
        <dbReference type="SAM" id="Phobius"/>
    </source>
</evidence>
<dbReference type="RefSeq" id="WP_076421550.1">
    <property type="nucleotide sequence ID" value="NZ_FTNM01000002.1"/>
</dbReference>
<feature type="transmembrane region" description="Helical" evidence="1">
    <location>
        <begin position="214"/>
        <end position="235"/>
    </location>
</feature>
<dbReference type="EMBL" id="FTNM01000002">
    <property type="protein sequence ID" value="SIQ84162.1"/>
    <property type="molecule type" value="Genomic_DNA"/>
</dbReference>
<keyword evidence="1" id="KW-0812">Transmembrane</keyword>
<feature type="transmembrane region" description="Helical" evidence="1">
    <location>
        <begin position="147"/>
        <end position="165"/>
    </location>
</feature>
<keyword evidence="1" id="KW-0472">Membrane</keyword>
<dbReference type="AlphaFoldDB" id="A0A1N6W2E3"/>
<dbReference type="Proteomes" id="UP000185924">
    <property type="component" value="Unassembled WGS sequence"/>
</dbReference>
<dbReference type="STRING" id="1077936.SAMN05421545_1321"/>
<protein>
    <submittedName>
        <fullName evidence="2">Uncharacterized protein</fullName>
    </submittedName>
</protein>
<accession>A0A1N6W2E3</accession>
<evidence type="ECO:0000313" key="2">
    <source>
        <dbReference type="EMBL" id="SIQ84162.1"/>
    </source>
</evidence>
<evidence type="ECO:0000313" key="3">
    <source>
        <dbReference type="Proteomes" id="UP000185924"/>
    </source>
</evidence>